<dbReference type="Proteomes" id="UP000182444">
    <property type="component" value="Chromosome 1D"/>
</dbReference>
<dbReference type="VEuPathDB" id="FungiDB:YALI0_D07458g"/>
<evidence type="ECO:0000313" key="2">
    <source>
        <dbReference type="EMBL" id="AOW03730.1"/>
    </source>
</evidence>
<dbReference type="AlphaFoldDB" id="A0A1H6PYW7"/>
<evidence type="ECO:0000256" key="1">
    <source>
        <dbReference type="SAM" id="MobiDB-lite"/>
    </source>
</evidence>
<dbReference type="OrthoDB" id="4091130at2759"/>
<dbReference type="RefSeq" id="XP_502532.1">
    <property type="nucleotide sequence ID" value="XM_502532.3"/>
</dbReference>
<reference evidence="2 3" key="1">
    <citation type="journal article" date="2016" name="PLoS ONE">
        <title>Sequence Assembly of Yarrowia lipolytica Strain W29/CLIB89 Shows Transposable Element Diversity.</title>
        <authorList>
            <person name="Magnan C."/>
            <person name="Yu J."/>
            <person name="Chang I."/>
            <person name="Jahn E."/>
            <person name="Kanomata Y."/>
            <person name="Wu J."/>
            <person name="Zeller M."/>
            <person name="Oakes M."/>
            <person name="Baldi P."/>
            <person name="Sandmeyer S."/>
        </authorList>
    </citation>
    <scope>NUCLEOTIDE SEQUENCE [LARGE SCALE GENOMIC DNA]</scope>
    <source>
        <strain evidence="3">CLIB89(W29)</strain>
    </source>
</reference>
<evidence type="ECO:0000313" key="3">
    <source>
        <dbReference type="Proteomes" id="UP000182444"/>
    </source>
</evidence>
<feature type="region of interest" description="Disordered" evidence="1">
    <location>
        <begin position="1"/>
        <end position="22"/>
    </location>
</feature>
<proteinExistence type="predicted"/>
<dbReference type="EMBL" id="CP017556">
    <property type="protein sequence ID" value="AOW03730.1"/>
    <property type="molecule type" value="Genomic_DNA"/>
</dbReference>
<dbReference type="GeneID" id="2910895"/>
<gene>
    <name evidence="2" type="ORF">YALI1_D09534g</name>
</gene>
<dbReference type="VEuPathDB" id="FungiDB:YALI1_D09534g"/>
<name>A0A1H6PYW7_YARLL</name>
<dbReference type="KEGG" id="yli:2910895"/>
<organism evidence="2 3">
    <name type="scientific">Yarrowia lipolytica</name>
    <name type="common">Candida lipolytica</name>
    <dbReference type="NCBI Taxonomy" id="4952"/>
    <lineage>
        <taxon>Eukaryota</taxon>
        <taxon>Fungi</taxon>
        <taxon>Dikarya</taxon>
        <taxon>Ascomycota</taxon>
        <taxon>Saccharomycotina</taxon>
        <taxon>Dipodascomycetes</taxon>
        <taxon>Dipodascales</taxon>
        <taxon>Dipodascales incertae sedis</taxon>
        <taxon>Yarrowia</taxon>
    </lineage>
</organism>
<accession>A0A1H6PYW7</accession>
<sequence length="375" mass="41463">MAENASKHTHNKDNPPANPTMASEVAIPVPDAAQLVHQILLQIRAAILEYQNLEALGDRYEDKIEVVTKPKSDLLFLLAPLVRTKLSFGASSGASSKRSSFLCDNGDVPGDYIDSYPPWLDDLTWGVSSENPETDIITQVVRVARQFRFSLVQHGFVRLDPESLYARCLVQNLGNKEQIEIRFVWVPEEKKWLLHDFLLAPQGGERTMGYDSVSEAEERFSTSQSVPSPPQSTHTKAEQTTKSPNASSSSDDDYWNMYGQEEEEEDDEGKGAIVDAMDIDDINAFADQTTIKGVAIPKLDTDNKTVTGDDGGEDDYYAAYDKVETAVGGDEPVIKDTPTEAHVVESIRSLKRLCEGSGISQSRFAELVKRGLTED</sequence>
<feature type="compositionally biased region" description="Polar residues" evidence="1">
    <location>
        <begin position="238"/>
        <end position="249"/>
    </location>
</feature>
<feature type="region of interest" description="Disordered" evidence="1">
    <location>
        <begin position="208"/>
        <end position="254"/>
    </location>
</feature>
<protein>
    <submittedName>
        <fullName evidence="2">Uncharacterized protein</fullName>
    </submittedName>
</protein>